<keyword evidence="10" id="KW-1185">Reference proteome</keyword>
<comment type="similarity">
    <text evidence="2">Belongs to the LipB family.</text>
</comment>
<dbReference type="InterPro" id="IPR004143">
    <property type="entry name" value="BPL_LPL_catalytic"/>
</dbReference>
<dbReference type="OrthoDB" id="19908at2759"/>
<keyword evidence="4" id="KW-0808">Transferase</keyword>
<evidence type="ECO:0000256" key="2">
    <source>
        <dbReference type="ARBA" id="ARBA00007907"/>
    </source>
</evidence>
<dbReference type="WBParaSite" id="TASK_0000074301-mRNA-1">
    <property type="protein sequence ID" value="TASK_0000074301-mRNA-1"/>
    <property type="gene ID" value="TASK_0000074301"/>
</dbReference>
<name>A0A0R3VTZ2_TAEAS</name>
<organism evidence="11">
    <name type="scientific">Taenia asiatica</name>
    <name type="common">Asian tapeworm</name>
    <dbReference type="NCBI Taxonomy" id="60517"/>
    <lineage>
        <taxon>Eukaryota</taxon>
        <taxon>Metazoa</taxon>
        <taxon>Spiralia</taxon>
        <taxon>Lophotrochozoa</taxon>
        <taxon>Platyhelminthes</taxon>
        <taxon>Cestoda</taxon>
        <taxon>Eucestoda</taxon>
        <taxon>Cyclophyllidea</taxon>
        <taxon>Taeniidae</taxon>
        <taxon>Taenia</taxon>
    </lineage>
</organism>
<proteinExistence type="inferred from homology"/>
<dbReference type="Gene3D" id="3.30.930.10">
    <property type="entry name" value="Bira Bifunctional Protein, Domain 2"/>
    <property type="match status" value="1"/>
</dbReference>
<accession>A0A0R3VTZ2</accession>
<feature type="domain" description="BPL/LPL catalytic" evidence="8">
    <location>
        <begin position="35"/>
        <end position="229"/>
    </location>
</feature>
<dbReference type="Proteomes" id="UP000282613">
    <property type="component" value="Unassembled WGS sequence"/>
</dbReference>
<dbReference type="PROSITE" id="PS01313">
    <property type="entry name" value="LIPB"/>
    <property type="match status" value="1"/>
</dbReference>
<dbReference type="PROSITE" id="PS51733">
    <property type="entry name" value="BPL_LPL_CATALYTIC"/>
    <property type="match status" value="1"/>
</dbReference>
<dbReference type="EMBL" id="UYRS01000113">
    <property type="protein sequence ID" value="VDK21702.1"/>
    <property type="molecule type" value="Genomic_DNA"/>
</dbReference>
<dbReference type="GO" id="GO:0033819">
    <property type="term" value="F:lipoyl(octanoyl) transferase activity"/>
    <property type="evidence" value="ECO:0007669"/>
    <property type="project" value="UniProtKB-EC"/>
</dbReference>
<protein>
    <recommendedName>
        <fullName evidence="3">lipoyl(octanoyl) transferase</fullName>
        <ecNumber evidence="3">2.3.1.181</ecNumber>
    </recommendedName>
    <alternativeName>
        <fullName evidence="6">Lipoate-protein ligase B</fullName>
    </alternativeName>
    <alternativeName>
        <fullName evidence="7">Lipoyl/octanoyl transferase</fullName>
    </alternativeName>
</protein>
<evidence type="ECO:0000256" key="1">
    <source>
        <dbReference type="ARBA" id="ARBA00004821"/>
    </source>
</evidence>
<dbReference type="PANTHER" id="PTHR10993:SF7">
    <property type="entry name" value="LIPOYLTRANSFERASE 2, MITOCHONDRIAL-RELATED"/>
    <property type="match status" value="1"/>
</dbReference>
<evidence type="ECO:0000256" key="4">
    <source>
        <dbReference type="ARBA" id="ARBA00022679"/>
    </source>
</evidence>
<reference evidence="11" key="1">
    <citation type="submission" date="2017-02" db="UniProtKB">
        <authorList>
            <consortium name="WormBaseParasite"/>
        </authorList>
    </citation>
    <scope>IDENTIFICATION</scope>
</reference>
<dbReference type="UniPathway" id="UPA00538">
    <property type="reaction ID" value="UER00592"/>
</dbReference>
<evidence type="ECO:0000256" key="7">
    <source>
        <dbReference type="ARBA" id="ARBA00033331"/>
    </source>
</evidence>
<evidence type="ECO:0000256" key="6">
    <source>
        <dbReference type="ARBA" id="ARBA00030797"/>
    </source>
</evidence>
<evidence type="ECO:0000256" key="5">
    <source>
        <dbReference type="ARBA" id="ARBA00023315"/>
    </source>
</evidence>
<comment type="pathway">
    <text evidence="1">Protein modification; protein lipoylation via endogenous pathway; protein N(6)-(lipoyl)lysine from octanoyl-[acyl-carrier-protein]: step 1/2.</text>
</comment>
<dbReference type="GO" id="GO:0009249">
    <property type="term" value="P:protein lipoylation"/>
    <property type="evidence" value="ECO:0007669"/>
    <property type="project" value="InterPro"/>
</dbReference>
<gene>
    <name evidence="9" type="ORF">TASK_LOCUS744</name>
</gene>
<dbReference type="InterPro" id="IPR045864">
    <property type="entry name" value="aa-tRNA-synth_II/BPL/LPL"/>
</dbReference>
<dbReference type="SUPFAM" id="SSF55681">
    <property type="entry name" value="Class II aaRS and biotin synthetases"/>
    <property type="match status" value="1"/>
</dbReference>
<dbReference type="STRING" id="60517.A0A0R3VTZ2"/>
<reference evidence="9 10" key="2">
    <citation type="submission" date="2018-11" db="EMBL/GenBank/DDBJ databases">
        <authorList>
            <consortium name="Pathogen Informatics"/>
        </authorList>
    </citation>
    <scope>NUCLEOTIDE SEQUENCE [LARGE SCALE GENOMIC DNA]</scope>
</reference>
<evidence type="ECO:0000259" key="8">
    <source>
        <dbReference type="PROSITE" id="PS51733"/>
    </source>
</evidence>
<dbReference type="EC" id="2.3.1.181" evidence="3"/>
<evidence type="ECO:0000256" key="3">
    <source>
        <dbReference type="ARBA" id="ARBA00012334"/>
    </source>
</evidence>
<dbReference type="InterPro" id="IPR000544">
    <property type="entry name" value="Octanoyltransferase"/>
</dbReference>
<dbReference type="Pfam" id="PF21948">
    <property type="entry name" value="LplA-B_cat"/>
    <property type="match status" value="1"/>
</dbReference>
<dbReference type="NCBIfam" id="TIGR00214">
    <property type="entry name" value="lipB"/>
    <property type="match status" value="1"/>
</dbReference>
<dbReference type="CDD" id="cd16444">
    <property type="entry name" value="LipB"/>
    <property type="match status" value="1"/>
</dbReference>
<dbReference type="AlphaFoldDB" id="A0A0R3VTZ2"/>
<keyword evidence="5" id="KW-0012">Acyltransferase</keyword>
<evidence type="ECO:0000313" key="11">
    <source>
        <dbReference type="WBParaSite" id="TASK_0000074301-mRNA-1"/>
    </source>
</evidence>
<evidence type="ECO:0000313" key="10">
    <source>
        <dbReference type="Proteomes" id="UP000282613"/>
    </source>
</evidence>
<evidence type="ECO:0000313" key="9">
    <source>
        <dbReference type="EMBL" id="VDK21702.1"/>
    </source>
</evidence>
<dbReference type="PANTHER" id="PTHR10993">
    <property type="entry name" value="OCTANOYLTRANSFERASE"/>
    <property type="match status" value="1"/>
</dbReference>
<dbReference type="InterPro" id="IPR020605">
    <property type="entry name" value="Octanoyltransferase_CS"/>
</dbReference>
<sequence>MPVIVRSWFLGRIDYIHALKLQQSLVDLNCRLENKCPAHTILMLEHNPVYTVGVRSKSYTQEQQEELQKCGAQFIKTNRGGLITYHGPGQLVAYPIVNLRRPEMAGRGLKWFIDALEQSGYEVCREFRENTFSKGSVLFPELPAATGVWLNRRSKIMSIGIHRTRNVTHHGVGLNCTMDPLKWFDKITPCGLSDCKMTSLESAIGTRITPIEVAPKLSARLFVNLFNHQDSLECSYSSLTVEDKSLPWDEVFRRILADADLRTKDSQAIGVTLPLLS</sequence>